<dbReference type="SMART" id="SM00753">
    <property type="entry name" value="PAM"/>
    <property type="match status" value="1"/>
</dbReference>
<sequence length="464" mass="52175">MEVVLGLFKRGMIEQNGHMVADALTPIAPPRDTGRLYAFYRASSAFSIQADLRHEIVYSSDIHLNKAESNAWIDVFVAYWKAVGALLATEEATNQGKAQDAEWGKAYEQWKEMVNALIRGYTTNVFPPWTLPCLYTAGKYLRNLAIKADEQTRKSTGNVTYNEGFQDDVVSSIGKNDSLQDAARQINRIFSLCISDRAPLEESRKWGVYYISNLLFKIYFKLNSISLCKNILRSLQVSQSDMPPFEGFPKSHQVTFRYYAGVIHFLDEDYKTAEDYLTKALTACHRTAHKNQELILTYLIPCRLLTASQLPTPTVLAQFPHLEALFTPLITAMKQGNLAAFDAALVAGEPAFIKRRIYLTLERGRDMVLRNLLRKVFIAGGFEPVKEGAADASRVRRTRIPVKEFWAAVRLSSGPVAGEHLEVDEVECMLANLIYKGFIKGYISREFGKVVLSKNNQAFPGTGV</sequence>
<gene>
    <name evidence="4" type="ORF">EJ06DRAFT_507743</name>
</gene>
<evidence type="ECO:0000256" key="1">
    <source>
        <dbReference type="ARBA" id="ARBA00025771"/>
    </source>
</evidence>
<dbReference type="PANTHER" id="PTHR12732">
    <property type="entry name" value="UNCHARACTERIZED PROTEASOME COMPONENT REGION PCI-CONTAINING"/>
    <property type="match status" value="1"/>
</dbReference>
<name>A0A6G1HZZ5_9PEZI</name>
<keyword evidence="5" id="KW-1185">Reference proteome</keyword>
<evidence type="ECO:0000259" key="3">
    <source>
        <dbReference type="PROSITE" id="PS50250"/>
    </source>
</evidence>
<dbReference type="Gene3D" id="1.10.10.10">
    <property type="entry name" value="Winged helix-like DNA-binding domain superfamily/Winged helix DNA-binding domain"/>
    <property type="match status" value="1"/>
</dbReference>
<organism evidence="4 5">
    <name type="scientific">Trichodelitschia bisporula</name>
    <dbReference type="NCBI Taxonomy" id="703511"/>
    <lineage>
        <taxon>Eukaryota</taxon>
        <taxon>Fungi</taxon>
        <taxon>Dikarya</taxon>
        <taxon>Ascomycota</taxon>
        <taxon>Pezizomycotina</taxon>
        <taxon>Dothideomycetes</taxon>
        <taxon>Dothideomycetes incertae sedis</taxon>
        <taxon>Phaeotrichales</taxon>
        <taxon>Phaeotrichaceae</taxon>
        <taxon>Trichodelitschia</taxon>
    </lineage>
</organism>
<reference evidence="4" key="1">
    <citation type="journal article" date="2020" name="Stud. Mycol.">
        <title>101 Dothideomycetes genomes: a test case for predicting lifestyles and emergence of pathogens.</title>
        <authorList>
            <person name="Haridas S."/>
            <person name="Albert R."/>
            <person name="Binder M."/>
            <person name="Bloem J."/>
            <person name="Labutti K."/>
            <person name="Salamov A."/>
            <person name="Andreopoulos B."/>
            <person name="Baker S."/>
            <person name="Barry K."/>
            <person name="Bills G."/>
            <person name="Bluhm B."/>
            <person name="Cannon C."/>
            <person name="Castanera R."/>
            <person name="Culley D."/>
            <person name="Daum C."/>
            <person name="Ezra D."/>
            <person name="Gonzalez J."/>
            <person name="Henrissat B."/>
            <person name="Kuo A."/>
            <person name="Liang C."/>
            <person name="Lipzen A."/>
            <person name="Lutzoni F."/>
            <person name="Magnuson J."/>
            <person name="Mondo S."/>
            <person name="Nolan M."/>
            <person name="Ohm R."/>
            <person name="Pangilinan J."/>
            <person name="Park H.-J."/>
            <person name="Ramirez L."/>
            <person name="Alfaro M."/>
            <person name="Sun H."/>
            <person name="Tritt A."/>
            <person name="Yoshinaga Y."/>
            <person name="Zwiers L.-H."/>
            <person name="Turgeon B."/>
            <person name="Goodwin S."/>
            <person name="Spatafora J."/>
            <person name="Crous P."/>
            <person name="Grigoriev I."/>
        </authorList>
    </citation>
    <scope>NUCLEOTIDE SEQUENCE</scope>
    <source>
        <strain evidence="4">CBS 262.69</strain>
    </source>
</reference>
<evidence type="ECO:0000256" key="2">
    <source>
        <dbReference type="ARBA" id="ARBA00073854"/>
    </source>
</evidence>
<dbReference type="AlphaFoldDB" id="A0A6G1HZZ5"/>
<dbReference type="Proteomes" id="UP000799640">
    <property type="component" value="Unassembled WGS sequence"/>
</dbReference>
<evidence type="ECO:0000313" key="4">
    <source>
        <dbReference type="EMBL" id="KAF2401633.1"/>
    </source>
</evidence>
<dbReference type="InterPro" id="IPR036388">
    <property type="entry name" value="WH-like_DNA-bd_sf"/>
</dbReference>
<protein>
    <recommendedName>
        <fullName evidence="2">Protein CSN12 homolog</fullName>
    </recommendedName>
</protein>
<feature type="domain" description="PCI" evidence="3">
    <location>
        <begin position="254"/>
        <end position="457"/>
    </location>
</feature>
<dbReference type="PROSITE" id="PS50250">
    <property type="entry name" value="PCI"/>
    <property type="match status" value="1"/>
</dbReference>
<dbReference type="EMBL" id="ML996692">
    <property type="protein sequence ID" value="KAF2401633.1"/>
    <property type="molecule type" value="Genomic_DNA"/>
</dbReference>
<accession>A0A6G1HZZ5</accession>
<dbReference type="GO" id="GO:0003690">
    <property type="term" value="F:double-stranded DNA binding"/>
    <property type="evidence" value="ECO:0007669"/>
    <property type="project" value="InterPro"/>
</dbReference>
<dbReference type="Pfam" id="PF01399">
    <property type="entry name" value="PCI"/>
    <property type="match status" value="1"/>
</dbReference>
<dbReference type="PANTHER" id="PTHR12732:SF0">
    <property type="entry name" value="PCI DOMAIN-CONTAINING PROTEIN 2"/>
    <property type="match status" value="1"/>
</dbReference>
<proteinExistence type="inferred from homology"/>
<comment type="similarity">
    <text evidence="1">Belongs to the CSN12 family.</text>
</comment>
<dbReference type="InterPro" id="IPR000717">
    <property type="entry name" value="PCI_dom"/>
</dbReference>
<dbReference type="FunFam" id="1.10.10.10:FF:000366">
    <property type="entry name" value="COP9 signalosome complex subunit"/>
    <property type="match status" value="1"/>
</dbReference>
<dbReference type="OrthoDB" id="10252687at2759"/>
<dbReference type="GO" id="GO:0003723">
    <property type="term" value="F:RNA binding"/>
    <property type="evidence" value="ECO:0007669"/>
    <property type="project" value="InterPro"/>
</dbReference>
<dbReference type="InterPro" id="IPR045114">
    <property type="entry name" value="Csn12-like"/>
</dbReference>
<evidence type="ECO:0000313" key="5">
    <source>
        <dbReference type="Proteomes" id="UP000799640"/>
    </source>
</evidence>